<keyword evidence="1" id="KW-0812">Transmembrane</keyword>
<dbReference type="EMBL" id="LAZR01041504">
    <property type="protein sequence ID" value="KKL11815.1"/>
    <property type="molecule type" value="Genomic_DNA"/>
</dbReference>
<proteinExistence type="predicted"/>
<feature type="transmembrane region" description="Helical" evidence="1">
    <location>
        <begin position="45"/>
        <end position="72"/>
    </location>
</feature>
<dbReference type="AlphaFoldDB" id="A0A0F9AQW7"/>
<accession>A0A0F9AQW7</accession>
<reference evidence="2" key="1">
    <citation type="journal article" date="2015" name="Nature">
        <title>Complex archaea that bridge the gap between prokaryotes and eukaryotes.</title>
        <authorList>
            <person name="Spang A."/>
            <person name="Saw J.H."/>
            <person name="Jorgensen S.L."/>
            <person name="Zaremba-Niedzwiedzka K."/>
            <person name="Martijn J."/>
            <person name="Lind A.E."/>
            <person name="van Eijk R."/>
            <person name="Schleper C."/>
            <person name="Guy L."/>
            <person name="Ettema T.J."/>
        </authorList>
    </citation>
    <scope>NUCLEOTIDE SEQUENCE</scope>
</reference>
<keyword evidence="1" id="KW-0472">Membrane</keyword>
<evidence type="ECO:0000256" key="1">
    <source>
        <dbReference type="SAM" id="Phobius"/>
    </source>
</evidence>
<keyword evidence="1" id="KW-1133">Transmembrane helix</keyword>
<comment type="caution">
    <text evidence="2">The sequence shown here is derived from an EMBL/GenBank/DDBJ whole genome shotgun (WGS) entry which is preliminary data.</text>
</comment>
<evidence type="ECO:0000313" key="2">
    <source>
        <dbReference type="EMBL" id="KKL11815.1"/>
    </source>
</evidence>
<sequence length="140" mass="15406">MDKAFIKVIRRDGLARSWAIIFCACCVLLAVTTVAQNSDSWLEYVRLILVLVATLTGVAAILRAGTVTALLIGGRHAEGRVSEETSSAEMPPITHYTFLNNNERVRGRAFMAYGFKAGQSVTVCYDPQRPEVAVIRDIFL</sequence>
<gene>
    <name evidence="2" type="ORF">LCGC14_2541990</name>
</gene>
<evidence type="ECO:0008006" key="3">
    <source>
        <dbReference type="Google" id="ProtNLM"/>
    </source>
</evidence>
<name>A0A0F9AQW7_9ZZZZ</name>
<protein>
    <recommendedName>
        <fullName evidence="3">DUF3592 domain-containing protein</fullName>
    </recommendedName>
</protein>
<organism evidence="2">
    <name type="scientific">marine sediment metagenome</name>
    <dbReference type="NCBI Taxonomy" id="412755"/>
    <lineage>
        <taxon>unclassified sequences</taxon>
        <taxon>metagenomes</taxon>
        <taxon>ecological metagenomes</taxon>
    </lineage>
</organism>